<keyword evidence="2" id="KW-1185">Reference proteome</keyword>
<organism evidence="1 2">
    <name type="scientific">Nocardioides koreensis</name>
    <dbReference type="NCBI Taxonomy" id="433651"/>
    <lineage>
        <taxon>Bacteria</taxon>
        <taxon>Bacillati</taxon>
        <taxon>Actinomycetota</taxon>
        <taxon>Actinomycetes</taxon>
        <taxon>Propionibacteriales</taxon>
        <taxon>Nocardioidaceae</taxon>
        <taxon>Nocardioides</taxon>
    </lineage>
</organism>
<gene>
    <name evidence="1" type="ORF">GCM10009844_30240</name>
</gene>
<evidence type="ECO:0000313" key="1">
    <source>
        <dbReference type="EMBL" id="GAA2149945.1"/>
    </source>
</evidence>
<reference evidence="1 2" key="1">
    <citation type="journal article" date="2019" name="Int. J. Syst. Evol. Microbiol.">
        <title>The Global Catalogue of Microorganisms (GCM) 10K type strain sequencing project: providing services to taxonomists for standard genome sequencing and annotation.</title>
        <authorList>
            <consortium name="The Broad Institute Genomics Platform"/>
            <consortium name="The Broad Institute Genome Sequencing Center for Infectious Disease"/>
            <person name="Wu L."/>
            <person name="Ma J."/>
        </authorList>
    </citation>
    <scope>NUCLEOTIDE SEQUENCE [LARGE SCALE GENOMIC DNA]</scope>
    <source>
        <strain evidence="1 2">JCM 16022</strain>
    </source>
</reference>
<name>A0ABN2ZY06_9ACTN</name>
<proteinExistence type="predicted"/>
<dbReference type="RefSeq" id="WP_344153866.1">
    <property type="nucleotide sequence ID" value="NZ_BAAAQR010000009.1"/>
</dbReference>
<dbReference type="EMBL" id="BAAAQR010000009">
    <property type="protein sequence ID" value="GAA2149945.1"/>
    <property type="molecule type" value="Genomic_DNA"/>
</dbReference>
<dbReference type="Proteomes" id="UP001501771">
    <property type="component" value="Unassembled WGS sequence"/>
</dbReference>
<accession>A0ABN2ZY06</accession>
<comment type="caution">
    <text evidence="1">The sequence shown here is derived from an EMBL/GenBank/DDBJ whole genome shotgun (WGS) entry which is preliminary data.</text>
</comment>
<evidence type="ECO:0000313" key="2">
    <source>
        <dbReference type="Proteomes" id="UP001501771"/>
    </source>
</evidence>
<sequence>METTSETPTAPGADAALLEAMLNLTRFHREHEKFYASAPREQAVVLQRHARSLQALADTWSAAEAGHRPVLSPYEGAEELNSPAALQLDGVLFMEGEGRPAEIAHLIRDLRRAAEDQREIAEWLSSAMEASWGVASALLDIDGLADMLGERHRIIANDWQAATMGGVTSRVLDRAADILERVDFTPAALRADLADGRVAAGLVYSAAELISHAADLCCDSAGLVHGNERRWRVFRQRVAEVVAAQQ</sequence>
<protein>
    <submittedName>
        <fullName evidence="1">Uncharacterized protein</fullName>
    </submittedName>
</protein>